<feature type="transmembrane region" description="Helical" evidence="1">
    <location>
        <begin position="35"/>
        <end position="55"/>
    </location>
</feature>
<keyword evidence="1" id="KW-1133">Transmembrane helix</keyword>
<feature type="transmembrane region" description="Helical" evidence="1">
    <location>
        <begin position="76"/>
        <end position="93"/>
    </location>
</feature>
<dbReference type="HOGENOM" id="CLU_1382684_0_0_10"/>
<gene>
    <name evidence="2" type="ordered locus">Ftrac_2368</name>
</gene>
<protein>
    <submittedName>
        <fullName evidence="2">Uncharacterized protein</fullName>
    </submittedName>
</protein>
<keyword evidence="3" id="KW-1185">Reference proteome</keyword>
<dbReference type="EMBL" id="CP002349">
    <property type="protein sequence ID" value="ADR22346.1"/>
    <property type="molecule type" value="Genomic_DNA"/>
</dbReference>
<dbReference type="Proteomes" id="UP000008720">
    <property type="component" value="Chromosome"/>
</dbReference>
<feature type="transmembrane region" description="Helical" evidence="1">
    <location>
        <begin position="12"/>
        <end position="29"/>
    </location>
</feature>
<dbReference type="RefSeq" id="WP_013454489.1">
    <property type="nucleotide sequence ID" value="NC_014759.1"/>
</dbReference>
<keyword evidence="1" id="KW-0812">Transmembrane</keyword>
<keyword evidence="1" id="KW-0472">Membrane</keyword>
<dbReference type="AlphaFoldDB" id="E4TLP2"/>
<evidence type="ECO:0000256" key="1">
    <source>
        <dbReference type="SAM" id="Phobius"/>
    </source>
</evidence>
<dbReference type="STRING" id="643867.Ftrac_2368"/>
<sequence length="197" mass="22813">MIVKRKYKISVYDIIAIVSAIGLIGWIITDFYGGMVIWLLSYWLLITPIILLYIFSFFDTFISLARTGKQTSKVKLSAHGIVIFAILAFNLYHSEIFKSATIMSAVLKDDLYHYRLILRENGNVENQANGPFGFSKTYKGKYKIENDLIIFSEKPYENSFIPDTLLIDKQQGALFMEKDAHGDFRTEKEWLNHFEIE</sequence>
<evidence type="ECO:0000313" key="3">
    <source>
        <dbReference type="Proteomes" id="UP000008720"/>
    </source>
</evidence>
<dbReference type="eggNOG" id="ENOG5033VVF">
    <property type="taxonomic scope" value="Bacteria"/>
</dbReference>
<dbReference type="KEGG" id="mtt:Ftrac_2368"/>
<organism evidence="2 3">
    <name type="scientific">Marivirga tractuosa (strain ATCC 23168 / DSM 4126 / NBRC 15989 / NCIMB 1408 / VKM B-1430 / H-43)</name>
    <name type="common">Microscilla tractuosa</name>
    <name type="synonym">Flexibacter tractuosus</name>
    <dbReference type="NCBI Taxonomy" id="643867"/>
    <lineage>
        <taxon>Bacteria</taxon>
        <taxon>Pseudomonadati</taxon>
        <taxon>Bacteroidota</taxon>
        <taxon>Cytophagia</taxon>
        <taxon>Cytophagales</taxon>
        <taxon>Marivirgaceae</taxon>
        <taxon>Marivirga</taxon>
    </lineage>
</organism>
<name>E4TLP2_MARTH</name>
<evidence type="ECO:0000313" key="2">
    <source>
        <dbReference type="EMBL" id="ADR22346.1"/>
    </source>
</evidence>
<proteinExistence type="predicted"/>
<reference evidence="2 3" key="1">
    <citation type="journal article" date="2011" name="Stand. Genomic Sci.">
        <title>Complete genome sequence of Marivirga tractuosa type strain (H-43).</title>
        <authorList>
            <person name="Pagani I."/>
            <person name="Chertkov O."/>
            <person name="Lapidus A."/>
            <person name="Lucas S."/>
            <person name="Del Rio T.G."/>
            <person name="Tice H."/>
            <person name="Copeland A."/>
            <person name="Cheng J.F."/>
            <person name="Nolan M."/>
            <person name="Saunders E."/>
            <person name="Pitluck S."/>
            <person name="Held B."/>
            <person name="Goodwin L."/>
            <person name="Liolios K."/>
            <person name="Ovchinikova G."/>
            <person name="Ivanova N."/>
            <person name="Mavromatis K."/>
            <person name="Pati A."/>
            <person name="Chen A."/>
            <person name="Palaniappan K."/>
            <person name="Land M."/>
            <person name="Hauser L."/>
            <person name="Jeffries C.D."/>
            <person name="Detter J.C."/>
            <person name="Han C."/>
            <person name="Tapia R."/>
            <person name="Ngatchou-Djao O.D."/>
            <person name="Rohde M."/>
            <person name="Goker M."/>
            <person name="Spring S."/>
            <person name="Sikorski J."/>
            <person name="Woyke T."/>
            <person name="Bristow J."/>
            <person name="Eisen J.A."/>
            <person name="Markowitz V."/>
            <person name="Hugenholtz P."/>
            <person name="Klenk H.P."/>
            <person name="Kyrpides N.C."/>
        </authorList>
    </citation>
    <scope>NUCLEOTIDE SEQUENCE [LARGE SCALE GENOMIC DNA]</scope>
    <source>
        <strain evidence="3">ATCC 23168 / DSM 4126 / NBRC 15989 / NCIMB 1408 / VKM B-1430 / H-43</strain>
    </source>
</reference>
<accession>E4TLP2</accession>